<dbReference type="Gene3D" id="1.10.405.10">
    <property type="entry name" value="Guanine Nucleotide Dissociation Inhibitor, domain 1"/>
    <property type="match status" value="1"/>
</dbReference>
<name>A0A7S4BNH8_CHRCT</name>
<dbReference type="GO" id="GO:0016192">
    <property type="term" value="P:vesicle-mediated transport"/>
    <property type="evidence" value="ECO:0007669"/>
    <property type="project" value="TreeGrafter"/>
</dbReference>
<gene>
    <name evidence="3" type="ORF">PCAR00345_LOCUS24311</name>
</gene>
<evidence type="ECO:0000313" key="3">
    <source>
        <dbReference type="EMBL" id="CAE0771699.1"/>
    </source>
</evidence>
<reference evidence="3" key="1">
    <citation type="submission" date="2021-01" db="EMBL/GenBank/DDBJ databases">
        <authorList>
            <person name="Corre E."/>
            <person name="Pelletier E."/>
            <person name="Niang G."/>
            <person name="Scheremetjew M."/>
            <person name="Finn R."/>
            <person name="Kale V."/>
            <person name="Holt S."/>
            <person name="Cochrane G."/>
            <person name="Meng A."/>
            <person name="Brown T."/>
            <person name="Cohen L."/>
        </authorList>
    </citation>
    <scope>NUCLEOTIDE SEQUENCE</scope>
    <source>
        <strain evidence="3">CCMP645</strain>
    </source>
</reference>
<dbReference type="Gene3D" id="3.30.519.10">
    <property type="entry name" value="Guanine Nucleotide Dissociation Inhibitor, domain 2"/>
    <property type="match status" value="1"/>
</dbReference>
<feature type="region of interest" description="Disordered" evidence="2">
    <location>
        <begin position="502"/>
        <end position="523"/>
    </location>
</feature>
<dbReference type="PANTHER" id="PTHR11787:SF4">
    <property type="entry name" value="CHM, RAB ESCORT PROTEIN 1"/>
    <property type="match status" value="1"/>
</dbReference>
<dbReference type="Gene3D" id="3.50.50.60">
    <property type="entry name" value="FAD/NAD(P)-binding domain"/>
    <property type="match status" value="1"/>
</dbReference>
<protein>
    <recommendedName>
        <fullName evidence="4">Rab proteins geranylgeranyltransferase component</fullName>
    </recommendedName>
</protein>
<dbReference type="PRINTS" id="PR00891">
    <property type="entry name" value="RABGDIREP"/>
</dbReference>
<feature type="region of interest" description="Disordered" evidence="2">
    <location>
        <begin position="274"/>
        <end position="306"/>
    </location>
</feature>
<dbReference type="SUPFAM" id="SSF51905">
    <property type="entry name" value="FAD/NAD(P)-binding domain"/>
    <property type="match status" value="1"/>
</dbReference>
<dbReference type="GO" id="GO:0007264">
    <property type="term" value="P:small GTPase-mediated signal transduction"/>
    <property type="evidence" value="ECO:0007669"/>
    <property type="project" value="InterPro"/>
</dbReference>
<evidence type="ECO:0000256" key="2">
    <source>
        <dbReference type="SAM" id="MobiDB-lite"/>
    </source>
</evidence>
<dbReference type="InterPro" id="IPR018203">
    <property type="entry name" value="GDP_dissociation_inhibitor"/>
</dbReference>
<dbReference type="GO" id="GO:0005829">
    <property type="term" value="C:cytosol"/>
    <property type="evidence" value="ECO:0007669"/>
    <property type="project" value="TreeGrafter"/>
</dbReference>
<comment type="similarity">
    <text evidence="1">Belongs to the Rab GDI family.</text>
</comment>
<dbReference type="PANTHER" id="PTHR11787">
    <property type="entry name" value="RAB GDP-DISSOCIATION INHIBITOR"/>
    <property type="match status" value="1"/>
</dbReference>
<sequence length="611" mass="63949">MTEAILAAACARAGKRVLHLDAHAYYGSRNASFGLRPFEQLLLGRNVSDETNIRNADDSEHSVAAAADSAVAQPPSHESVGEELQVVQLPDGADQVSFLGSAEDQSQQTGGEDRGGQEAAEELFKLSHRYNIDLTPQLLLCSGDMVSVLRSSGVSAYLEFKPIQAHLYDEDGALLRVPCSKADIFANRALKLVEKRQLMRFLQACAAMQADLEPDVAPMPQSLAAPDAAAPPTARLDGSFSSFMHEMQLPHKLQTMALHSILCLNRLLAPRDGGDSGDDNGGRGGGGGRDGGGTDGSGGDGGASAPTAPEGIVAVCRHLRSLGQFGPTAFLSGFYGTAELPQAFCRLCAVWGGTYMLGNSAYTIALREGAVAGIRNARGHATRCEWLVLNGDVRVSGGERHEPSERAARSAHGREAIARCVCVLNSAVLGGGDETLCFATLFTGSAAGDCSDGDTVVFVLQQDASAAVCPDGKVLLHLSARATADEDPRTLLEPVLNRLLSAQRSDTTPDAADADADANADADADAAGNARAGATAHTGPRVLWGAFFSLPLRSPLPAGRSWAVPSNLLCLDDSSLSATCDGAVAAARGHFRKICPDADFLPPREEEEGHD</sequence>
<dbReference type="GO" id="GO:0005968">
    <property type="term" value="C:Rab-protein geranylgeranyltransferase complex"/>
    <property type="evidence" value="ECO:0007669"/>
    <property type="project" value="TreeGrafter"/>
</dbReference>
<dbReference type="EMBL" id="HBIZ01038088">
    <property type="protein sequence ID" value="CAE0771699.1"/>
    <property type="molecule type" value="Transcribed_RNA"/>
</dbReference>
<accession>A0A7S4BNH8</accession>
<feature type="compositionally biased region" description="Gly residues" evidence="2">
    <location>
        <begin position="282"/>
        <end position="302"/>
    </location>
</feature>
<dbReference type="GO" id="GO:0005092">
    <property type="term" value="F:GDP-dissociation inhibitor activity"/>
    <property type="evidence" value="ECO:0007669"/>
    <property type="project" value="InterPro"/>
</dbReference>
<proteinExistence type="inferred from homology"/>
<feature type="compositionally biased region" description="Acidic residues" evidence="2">
    <location>
        <begin position="512"/>
        <end position="523"/>
    </location>
</feature>
<dbReference type="SUPFAM" id="SSF54373">
    <property type="entry name" value="FAD-linked reductases, C-terminal domain"/>
    <property type="match status" value="1"/>
</dbReference>
<organism evidence="3">
    <name type="scientific">Chrysotila carterae</name>
    <name type="common">Marine alga</name>
    <name type="synonym">Syracosphaera carterae</name>
    <dbReference type="NCBI Taxonomy" id="13221"/>
    <lineage>
        <taxon>Eukaryota</taxon>
        <taxon>Haptista</taxon>
        <taxon>Haptophyta</taxon>
        <taxon>Prymnesiophyceae</taxon>
        <taxon>Isochrysidales</taxon>
        <taxon>Isochrysidaceae</taxon>
        <taxon>Chrysotila</taxon>
    </lineage>
</organism>
<evidence type="ECO:0008006" key="4">
    <source>
        <dbReference type="Google" id="ProtNLM"/>
    </source>
</evidence>
<dbReference type="GO" id="GO:0005634">
    <property type="term" value="C:nucleus"/>
    <property type="evidence" value="ECO:0007669"/>
    <property type="project" value="TreeGrafter"/>
</dbReference>
<dbReference type="InterPro" id="IPR036188">
    <property type="entry name" value="FAD/NAD-bd_sf"/>
</dbReference>
<dbReference type="Pfam" id="PF00996">
    <property type="entry name" value="GDI"/>
    <property type="match status" value="2"/>
</dbReference>
<dbReference type="AlphaFoldDB" id="A0A7S4BNH8"/>
<evidence type="ECO:0000256" key="1">
    <source>
        <dbReference type="ARBA" id="ARBA00005593"/>
    </source>
</evidence>